<dbReference type="Pfam" id="PF00881">
    <property type="entry name" value="Nitroreductase"/>
    <property type="match status" value="1"/>
</dbReference>
<name>A0A0J6EFG4_9BACI</name>
<dbReference type="EMBL" id="JARRTL010000018">
    <property type="protein sequence ID" value="MEC0486447.1"/>
    <property type="molecule type" value="Genomic_DNA"/>
</dbReference>
<sequence>MADQSKKQEILEAFRFRHATKEFDPDKKISDEDFQLILEAGRLSPSSVGLEPWKFVVVQNKELREKLRQVSWGAQGQLPTASHFVLLLGRTAKEMRYDSDYIAHQLKHVKKMPDDIIENMVKEDGVIKSFQDGDFHLFESDRAMFDWVSKQTYIALANMMTAAALIGIDSCPIEGFNYDKVHDILEKEGLLEEGRFDISVMAAFGYRVKEPRPKTRQELDQVVKWVN</sequence>
<comment type="cofactor">
    <cofactor evidence="1">
        <name>FMN</name>
        <dbReference type="ChEBI" id="CHEBI:58210"/>
    </cofactor>
</comment>
<dbReference type="PANTHER" id="PTHR23026">
    <property type="entry name" value="NADPH NITROREDUCTASE"/>
    <property type="match status" value="1"/>
</dbReference>
<dbReference type="CDD" id="cd02149">
    <property type="entry name" value="NfsB-like"/>
    <property type="match status" value="1"/>
</dbReference>
<proteinExistence type="inferred from homology"/>
<evidence type="ECO:0000256" key="2">
    <source>
        <dbReference type="ARBA" id="ARBA00007118"/>
    </source>
</evidence>
<evidence type="ECO:0000313" key="12">
    <source>
        <dbReference type="Proteomes" id="UP000036168"/>
    </source>
</evidence>
<evidence type="ECO:0000313" key="9">
    <source>
        <dbReference type="EMBL" id="KRT92006.1"/>
    </source>
</evidence>
<keyword evidence="3" id="KW-0285">Flavoprotein</keyword>
<reference evidence="10 14" key="4">
    <citation type="submission" date="2023-03" db="EMBL/GenBank/DDBJ databases">
        <title>Agriculturally important microbes genome sequencing.</title>
        <authorList>
            <person name="Dunlap C."/>
        </authorList>
    </citation>
    <scope>NUCLEOTIDE SEQUENCE [LARGE SCALE GENOMIC DNA]</scope>
    <source>
        <strain evidence="10 14">CBP-3203</strain>
    </source>
</reference>
<dbReference type="GeneID" id="82851954"/>
<dbReference type="EMBL" id="CP035232">
    <property type="protein sequence ID" value="QAT64270.1"/>
    <property type="molecule type" value="Genomic_DNA"/>
</dbReference>
<dbReference type="STRING" id="1664069.BGLY_0835"/>
<dbReference type="GO" id="GO:0046256">
    <property type="term" value="P:2,4,6-trinitrotoluene catabolic process"/>
    <property type="evidence" value="ECO:0007669"/>
    <property type="project" value="TreeGrafter"/>
</dbReference>
<dbReference type="OrthoDB" id="9809288at2"/>
<evidence type="ECO:0000256" key="3">
    <source>
        <dbReference type="ARBA" id="ARBA00022630"/>
    </source>
</evidence>
<accession>A0A0J6EKP5</accession>
<keyword evidence="4" id="KW-0288">FMN</keyword>
<dbReference type="EMBL" id="LECW02000035">
    <property type="protein sequence ID" value="KRT92006.1"/>
    <property type="molecule type" value="Genomic_DNA"/>
</dbReference>
<dbReference type="Proteomes" id="UP000036168">
    <property type="component" value="Unassembled WGS sequence"/>
</dbReference>
<dbReference type="GO" id="GO:0005829">
    <property type="term" value="C:cytosol"/>
    <property type="evidence" value="ECO:0007669"/>
    <property type="project" value="TreeGrafter"/>
</dbReference>
<evidence type="ECO:0000313" key="13">
    <source>
        <dbReference type="Proteomes" id="UP000288675"/>
    </source>
</evidence>
<dbReference type="PATRIC" id="fig|1664069.3.peg.4056"/>
<dbReference type="Proteomes" id="UP000288675">
    <property type="component" value="Chromosome"/>
</dbReference>
<evidence type="ECO:0000259" key="8">
    <source>
        <dbReference type="Pfam" id="PF00881"/>
    </source>
</evidence>
<comment type="similarity">
    <text evidence="2">Belongs to the nitroreductase family.</text>
</comment>
<evidence type="ECO:0000256" key="6">
    <source>
        <dbReference type="ARBA" id="ARBA00023002"/>
    </source>
</evidence>
<keyword evidence="6" id="KW-0560">Oxidoreductase</keyword>
<dbReference type="InterPro" id="IPR000415">
    <property type="entry name" value="Nitroreductase-like"/>
</dbReference>
<accession>A0A0J6EFG4</accession>
<evidence type="ECO:0000256" key="4">
    <source>
        <dbReference type="ARBA" id="ARBA00022643"/>
    </source>
</evidence>
<keyword evidence="14" id="KW-1185">Reference proteome</keyword>
<dbReference type="InterPro" id="IPR050627">
    <property type="entry name" value="Nitroreductase/BluB"/>
</dbReference>
<keyword evidence="5" id="KW-0521">NADP</keyword>
<evidence type="ECO:0000256" key="7">
    <source>
        <dbReference type="ARBA" id="ARBA00023027"/>
    </source>
</evidence>
<reference evidence="9 12" key="1">
    <citation type="journal article" date="2015" name="Int. J. Syst. Evol. Microbiol.">
        <title>Bacillus glycinifermentans sp. nov., isolated from fermented soybean paste.</title>
        <authorList>
            <person name="Kim S.J."/>
            <person name="Dunlap C.A."/>
            <person name="Kwon S.W."/>
            <person name="Rooney A.P."/>
        </authorList>
    </citation>
    <scope>NUCLEOTIDE SEQUENCE [LARGE SCALE GENOMIC DNA]</scope>
    <source>
        <strain evidence="9 12">GO-13</strain>
    </source>
</reference>
<evidence type="ECO:0000313" key="10">
    <source>
        <dbReference type="EMBL" id="MEC0486447.1"/>
    </source>
</evidence>
<dbReference type="GO" id="GO:0046857">
    <property type="term" value="F:oxidoreductase activity, acting on other nitrogenous compounds as donors, with NAD or NADP as acceptor"/>
    <property type="evidence" value="ECO:0007669"/>
    <property type="project" value="TreeGrafter"/>
</dbReference>
<evidence type="ECO:0000256" key="1">
    <source>
        <dbReference type="ARBA" id="ARBA00001917"/>
    </source>
</evidence>
<keyword evidence="7" id="KW-0520">NAD</keyword>
<dbReference type="InterPro" id="IPR033878">
    <property type="entry name" value="NfsB-like"/>
</dbReference>
<organism evidence="9 12">
    <name type="scientific">Bacillus glycinifermentans</name>
    <dbReference type="NCBI Taxonomy" id="1664069"/>
    <lineage>
        <taxon>Bacteria</taxon>
        <taxon>Bacillati</taxon>
        <taxon>Bacillota</taxon>
        <taxon>Bacilli</taxon>
        <taxon>Bacillales</taxon>
        <taxon>Bacillaceae</taxon>
        <taxon>Bacillus</taxon>
    </lineage>
</organism>
<feature type="domain" description="Nitroreductase" evidence="8">
    <location>
        <begin position="15"/>
        <end position="206"/>
    </location>
</feature>
<dbReference type="InterPro" id="IPR029479">
    <property type="entry name" value="Nitroreductase"/>
</dbReference>
<evidence type="ECO:0000313" key="11">
    <source>
        <dbReference type="EMBL" id="QAT64270.1"/>
    </source>
</evidence>
<dbReference type="AlphaFoldDB" id="A0A0J6EFG4"/>
<dbReference type="PANTHER" id="PTHR23026:SF125">
    <property type="entry name" value="OXYGEN-INSENSITIVE NAD(P)H NITROREDUCTASE"/>
    <property type="match status" value="1"/>
</dbReference>
<dbReference type="RefSeq" id="WP_046133037.1">
    <property type="nucleotide sequence ID" value="NZ_CP023481.1"/>
</dbReference>
<evidence type="ECO:0000256" key="5">
    <source>
        <dbReference type="ARBA" id="ARBA00022857"/>
    </source>
</evidence>
<dbReference type="Gene3D" id="3.40.109.10">
    <property type="entry name" value="NADH Oxidase"/>
    <property type="match status" value="1"/>
</dbReference>
<dbReference type="KEGG" id="bgy:BGLY_0835"/>
<gene>
    <name evidence="9" type="ORF">AB447_222685</name>
    <name evidence="11" type="ORF">EQZ20_04585</name>
    <name evidence="10" type="ORF">P8828_16795</name>
</gene>
<dbReference type="Proteomes" id="UP001341297">
    <property type="component" value="Unassembled WGS sequence"/>
</dbReference>
<reference evidence="11 13" key="3">
    <citation type="submission" date="2019-01" db="EMBL/GenBank/DDBJ databases">
        <title>Genome sequence of Bacillus glycinifermentans SRCM103574.</title>
        <authorList>
            <person name="Kong H.-J."/>
            <person name="Jeong S.-Y."/>
            <person name="Jeong D.-Y."/>
        </authorList>
    </citation>
    <scope>NUCLEOTIDE SEQUENCE [LARGE SCALE GENOMIC DNA]</scope>
    <source>
        <strain evidence="11 13">SRCM103574</strain>
    </source>
</reference>
<reference evidence="9" key="2">
    <citation type="submission" date="2015-10" db="EMBL/GenBank/DDBJ databases">
        <authorList>
            <person name="Dunlap C."/>
        </authorList>
    </citation>
    <scope>NUCLEOTIDE SEQUENCE</scope>
    <source>
        <strain evidence="9">GO-13</strain>
    </source>
</reference>
<protein>
    <submittedName>
        <fullName evidence="9">NAD(P)H-dependent oxidoreductase</fullName>
    </submittedName>
</protein>
<evidence type="ECO:0000313" key="14">
    <source>
        <dbReference type="Proteomes" id="UP001341297"/>
    </source>
</evidence>
<dbReference type="SUPFAM" id="SSF55469">
    <property type="entry name" value="FMN-dependent nitroreductase-like"/>
    <property type="match status" value="1"/>
</dbReference>